<organism evidence="3 4">
    <name type="scientific">Tsukamurella spumae</name>
    <dbReference type="NCBI Taxonomy" id="44753"/>
    <lineage>
        <taxon>Bacteria</taxon>
        <taxon>Bacillati</taxon>
        <taxon>Actinomycetota</taxon>
        <taxon>Actinomycetes</taxon>
        <taxon>Mycobacteriales</taxon>
        <taxon>Tsukamurellaceae</taxon>
        <taxon>Tsukamurella</taxon>
    </lineage>
</organism>
<evidence type="ECO:0000313" key="3">
    <source>
        <dbReference type="EMBL" id="NKY17770.1"/>
    </source>
</evidence>
<dbReference type="EMBL" id="JAAXOQ010000005">
    <property type="protein sequence ID" value="NKY17770.1"/>
    <property type="molecule type" value="Genomic_DNA"/>
</dbReference>
<feature type="region of interest" description="Disordered" evidence="1">
    <location>
        <begin position="212"/>
        <end position="240"/>
    </location>
</feature>
<reference evidence="3 4" key="1">
    <citation type="submission" date="2020-04" db="EMBL/GenBank/DDBJ databases">
        <title>MicrobeNet Type strains.</title>
        <authorList>
            <person name="Nicholson A.C."/>
        </authorList>
    </citation>
    <scope>NUCLEOTIDE SEQUENCE [LARGE SCALE GENOMIC DNA]</scope>
    <source>
        <strain evidence="3 4">DSM 44113</strain>
    </source>
</reference>
<dbReference type="RefSeq" id="WP_168544846.1">
    <property type="nucleotide sequence ID" value="NZ_BAAAKS010000033.1"/>
</dbReference>
<protein>
    <submittedName>
        <fullName evidence="3">Uncharacterized protein</fullName>
    </submittedName>
</protein>
<dbReference type="AlphaFoldDB" id="A0A846X1E5"/>
<feature type="compositionally biased region" description="Pro residues" evidence="1">
    <location>
        <begin position="25"/>
        <end position="50"/>
    </location>
</feature>
<feature type="compositionally biased region" description="Low complexity" evidence="1">
    <location>
        <begin position="224"/>
        <end position="240"/>
    </location>
</feature>
<keyword evidence="2" id="KW-0472">Membrane</keyword>
<feature type="transmembrane region" description="Helical" evidence="2">
    <location>
        <begin position="56"/>
        <end position="79"/>
    </location>
</feature>
<evidence type="ECO:0000256" key="1">
    <source>
        <dbReference type="SAM" id="MobiDB-lite"/>
    </source>
</evidence>
<gene>
    <name evidence="3" type="ORF">HF999_05210</name>
</gene>
<comment type="caution">
    <text evidence="3">The sequence shown here is derived from an EMBL/GenBank/DDBJ whole genome shotgun (WGS) entry which is preliminary data.</text>
</comment>
<keyword evidence="2" id="KW-1133">Transmembrane helix</keyword>
<accession>A0A846X1E5</accession>
<evidence type="ECO:0000313" key="4">
    <source>
        <dbReference type="Proteomes" id="UP000582646"/>
    </source>
</evidence>
<name>A0A846X1E5_9ACTN</name>
<dbReference type="Proteomes" id="UP000582646">
    <property type="component" value="Unassembled WGS sequence"/>
</dbReference>
<proteinExistence type="predicted"/>
<sequence length="240" mass="24550">MTGPGPHGGYYPQEPGQAYSQALPLPTPPRGPAAPGPVPGGPPPQPPRKPSPGRNLIVGIVAIAAIVAVAAAVVALALLSDSKGDEPGKGATSATIDATGQVFRINDCLYDVPENPKVGNCDDGGSPYKVTQVMPVGEACKKEQTSITKGRAYCLTPNLNVNYCYSAPVPGTWIKAAAQCGAPGTITVISVVGGLKDSARCTGEWDRSYFFDDPSTPSAPSPTPDSRAAAAPSDSRAARR</sequence>
<feature type="region of interest" description="Disordered" evidence="1">
    <location>
        <begin position="1"/>
        <end position="51"/>
    </location>
</feature>
<evidence type="ECO:0000256" key="2">
    <source>
        <dbReference type="SAM" id="Phobius"/>
    </source>
</evidence>
<keyword evidence="4" id="KW-1185">Reference proteome</keyword>
<keyword evidence="2" id="KW-0812">Transmembrane</keyword>